<evidence type="ECO:0000256" key="3">
    <source>
        <dbReference type="ARBA" id="ARBA00022692"/>
    </source>
</evidence>
<dbReference type="PATRIC" id="fig|751945.3.peg.1223"/>
<dbReference type="STRING" id="751945.Theos_1233"/>
<feature type="transmembrane region" description="Helical" evidence="6">
    <location>
        <begin position="152"/>
        <end position="170"/>
    </location>
</feature>
<keyword evidence="8" id="KW-1185">Reference proteome</keyword>
<evidence type="ECO:0000256" key="2">
    <source>
        <dbReference type="ARBA" id="ARBA00007511"/>
    </source>
</evidence>
<protein>
    <submittedName>
        <fullName evidence="7">Membrane protein TerC, possibly involved in tellurium resistance</fullName>
    </submittedName>
</protein>
<keyword evidence="5 6" id="KW-0472">Membrane</keyword>
<evidence type="ECO:0000313" key="7">
    <source>
        <dbReference type="EMBL" id="AFV76274.1"/>
    </source>
</evidence>
<dbReference type="eggNOG" id="COG0861">
    <property type="taxonomic scope" value="Bacteria"/>
</dbReference>
<dbReference type="HOGENOM" id="CLU_064910_0_0_0"/>
<accession>K7R5S8</accession>
<sequence>MEWFFSPEIWLAFLTLTVLEVVLGVDNVIFISILASKLPKEEQDRARVMGLSLAAVTRILFLLSIAWIMALKKPLFALLGHEVTGKDLVLIAGGLFLLYKSVKEIHEKLEGEPGHAVKRVAPSFASVIGQVLLLDIVFSIDSVITAVGLTPHVPVMVAAILTSVAVMLLASKGIYAFVNRHPTVKMLALSFLLLIGFTLVAEGTGVHIPKGYVYFAMGFAVFVEWLNLRAGLRAAPVKLRDPYREDGKLEGE</sequence>
<organism evidence="7 8">
    <name type="scientific">Thermus oshimai JL-2</name>
    <dbReference type="NCBI Taxonomy" id="751945"/>
    <lineage>
        <taxon>Bacteria</taxon>
        <taxon>Thermotogati</taxon>
        <taxon>Deinococcota</taxon>
        <taxon>Deinococci</taxon>
        <taxon>Thermales</taxon>
        <taxon>Thermaceae</taxon>
        <taxon>Thermus</taxon>
    </lineage>
</organism>
<dbReference type="OrthoDB" id="9806211at2"/>
<dbReference type="KEGG" id="tos:Theos_1233"/>
<dbReference type="EMBL" id="CP003249">
    <property type="protein sequence ID" value="AFV76274.1"/>
    <property type="molecule type" value="Genomic_DNA"/>
</dbReference>
<evidence type="ECO:0000256" key="4">
    <source>
        <dbReference type="ARBA" id="ARBA00022989"/>
    </source>
</evidence>
<evidence type="ECO:0000256" key="5">
    <source>
        <dbReference type="ARBA" id="ARBA00023136"/>
    </source>
</evidence>
<evidence type="ECO:0000313" key="8">
    <source>
        <dbReference type="Proteomes" id="UP000000211"/>
    </source>
</evidence>
<dbReference type="GO" id="GO:0016020">
    <property type="term" value="C:membrane"/>
    <property type="evidence" value="ECO:0007669"/>
    <property type="project" value="UniProtKB-SubCell"/>
</dbReference>
<keyword evidence="4 6" id="KW-1133">Transmembrane helix</keyword>
<feature type="transmembrane region" description="Helical" evidence="6">
    <location>
        <begin position="48"/>
        <end position="69"/>
    </location>
</feature>
<dbReference type="PANTHER" id="PTHR30238:SF4">
    <property type="entry name" value="SLL1022 PROTEIN"/>
    <property type="match status" value="1"/>
</dbReference>
<comment type="similarity">
    <text evidence="2">Belongs to the TerC family.</text>
</comment>
<name>K7R5S8_THEOS</name>
<dbReference type="InterPro" id="IPR005496">
    <property type="entry name" value="Integral_membrane_TerC"/>
</dbReference>
<evidence type="ECO:0000256" key="1">
    <source>
        <dbReference type="ARBA" id="ARBA00004141"/>
    </source>
</evidence>
<proteinExistence type="inferred from homology"/>
<evidence type="ECO:0000256" key="6">
    <source>
        <dbReference type="SAM" id="Phobius"/>
    </source>
</evidence>
<dbReference type="PANTHER" id="PTHR30238">
    <property type="entry name" value="MEMBRANE BOUND PREDICTED REDOX MODULATOR"/>
    <property type="match status" value="1"/>
</dbReference>
<feature type="transmembrane region" description="Helical" evidence="6">
    <location>
        <begin position="212"/>
        <end position="230"/>
    </location>
</feature>
<keyword evidence="3 6" id="KW-0812">Transmembrane</keyword>
<gene>
    <name evidence="7" type="ORF">Theos_1233</name>
</gene>
<feature type="transmembrane region" description="Helical" evidence="6">
    <location>
        <begin position="182"/>
        <end position="200"/>
    </location>
</feature>
<feature type="transmembrane region" description="Helical" evidence="6">
    <location>
        <begin position="12"/>
        <end position="36"/>
    </location>
</feature>
<reference evidence="7 8" key="1">
    <citation type="journal article" date="2013" name="Genome Announc.">
        <title>Whole Genome Sequencing of Thermus oshimai JL-2 and Thermus thermophilus JL-18, Incomplete Denitrifiers from the United States Great Basin.</title>
        <authorList>
            <person name="Murugapiran S.K."/>
            <person name="Huntemann M."/>
            <person name="Wei C.L."/>
            <person name="Han J."/>
            <person name="Detter J.C."/>
            <person name="Han C.S."/>
            <person name="Erkkila T.H."/>
            <person name="Teshima H."/>
            <person name="Chen A."/>
            <person name="Kyrpides N."/>
            <person name="Mavrommatis K."/>
            <person name="Markowitz V."/>
            <person name="Szeto E."/>
            <person name="Ivanova N."/>
            <person name="Pagani I."/>
            <person name="Lam J."/>
            <person name="McDonald A.I."/>
            <person name="Dodsworth J.A."/>
            <person name="Pati A."/>
            <person name="Goodwin L."/>
            <person name="Peters L."/>
            <person name="Pitluck S."/>
            <person name="Woyke T."/>
            <person name="Hedlund B.P."/>
        </authorList>
    </citation>
    <scope>NUCLEOTIDE SEQUENCE</scope>
    <source>
        <strain evidence="7 8">JL-2</strain>
    </source>
</reference>
<comment type="subcellular location">
    <subcellularLocation>
        <location evidence="1">Membrane</location>
        <topology evidence="1">Multi-pass membrane protein</topology>
    </subcellularLocation>
</comment>
<dbReference type="Pfam" id="PF03741">
    <property type="entry name" value="TerC"/>
    <property type="match status" value="1"/>
</dbReference>
<dbReference type="AlphaFoldDB" id="K7R5S8"/>
<dbReference type="Proteomes" id="UP000000211">
    <property type="component" value="Chromosome"/>
</dbReference>
<dbReference type="RefSeq" id="WP_016329463.1">
    <property type="nucleotide sequence ID" value="NC_019386.1"/>
</dbReference>